<accession>A0A9D4IEV4</accession>
<organism evidence="2 3">
    <name type="scientific">Dreissena polymorpha</name>
    <name type="common">Zebra mussel</name>
    <name type="synonym">Mytilus polymorpha</name>
    <dbReference type="NCBI Taxonomy" id="45954"/>
    <lineage>
        <taxon>Eukaryota</taxon>
        <taxon>Metazoa</taxon>
        <taxon>Spiralia</taxon>
        <taxon>Lophotrochozoa</taxon>
        <taxon>Mollusca</taxon>
        <taxon>Bivalvia</taxon>
        <taxon>Autobranchia</taxon>
        <taxon>Heteroconchia</taxon>
        <taxon>Euheterodonta</taxon>
        <taxon>Imparidentia</taxon>
        <taxon>Neoheterodontei</taxon>
        <taxon>Myida</taxon>
        <taxon>Dreissenoidea</taxon>
        <taxon>Dreissenidae</taxon>
        <taxon>Dreissena</taxon>
    </lineage>
</organism>
<dbReference type="AlphaFoldDB" id="A0A9D4IEV4"/>
<dbReference type="SMART" id="SM00441">
    <property type="entry name" value="FF"/>
    <property type="match status" value="1"/>
</dbReference>
<gene>
    <name evidence="2" type="ORF">DPMN_171099</name>
</gene>
<evidence type="ECO:0000313" key="2">
    <source>
        <dbReference type="EMBL" id="KAH3769822.1"/>
    </source>
</evidence>
<protein>
    <recommendedName>
        <fullName evidence="1">FF domain-containing protein</fullName>
    </recommendedName>
</protein>
<evidence type="ECO:0000259" key="1">
    <source>
        <dbReference type="SMART" id="SM00441"/>
    </source>
</evidence>
<sequence>MNMVFQKRQDFMELLSEIPDIHCGTTWRFTQDYLTGDPRFLAVGDDALSKKWFEEFMKVGATLF</sequence>
<dbReference type="InterPro" id="IPR002713">
    <property type="entry name" value="FF_domain"/>
</dbReference>
<reference evidence="2" key="1">
    <citation type="journal article" date="2019" name="bioRxiv">
        <title>The Genome of the Zebra Mussel, Dreissena polymorpha: A Resource for Invasive Species Research.</title>
        <authorList>
            <person name="McCartney M.A."/>
            <person name="Auch B."/>
            <person name="Kono T."/>
            <person name="Mallez S."/>
            <person name="Zhang Y."/>
            <person name="Obille A."/>
            <person name="Becker A."/>
            <person name="Abrahante J.E."/>
            <person name="Garbe J."/>
            <person name="Badalamenti J.P."/>
            <person name="Herman A."/>
            <person name="Mangelson H."/>
            <person name="Liachko I."/>
            <person name="Sullivan S."/>
            <person name="Sone E.D."/>
            <person name="Koren S."/>
            <person name="Silverstein K.A.T."/>
            <person name="Beckman K.B."/>
            <person name="Gohl D.M."/>
        </authorList>
    </citation>
    <scope>NUCLEOTIDE SEQUENCE</scope>
    <source>
        <strain evidence="2">Duluth1</strain>
        <tissue evidence="2">Whole animal</tissue>
    </source>
</reference>
<feature type="domain" description="FF" evidence="1">
    <location>
        <begin position="4"/>
        <end position="59"/>
    </location>
</feature>
<comment type="caution">
    <text evidence="2">The sequence shown here is derived from an EMBL/GenBank/DDBJ whole genome shotgun (WGS) entry which is preliminary data.</text>
</comment>
<name>A0A9D4IEV4_DREPO</name>
<dbReference type="Proteomes" id="UP000828390">
    <property type="component" value="Unassembled WGS sequence"/>
</dbReference>
<dbReference type="SUPFAM" id="SSF81698">
    <property type="entry name" value="FF domain"/>
    <property type="match status" value="1"/>
</dbReference>
<reference evidence="2" key="2">
    <citation type="submission" date="2020-11" db="EMBL/GenBank/DDBJ databases">
        <authorList>
            <person name="McCartney M.A."/>
            <person name="Auch B."/>
            <person name="Kono T."/>
            <person name="Mallez S."/>
            <person name="Becker A."/>
            <person name="Gohl D.M."/>
            <person name="Silverstein K.A.T."/>
            <person name="Koren S."/>
            <person name="Bechman K.B."/>
            <person name="Herman A."/>
            <person name="Abrahante J.E."/>
            <person name="Garbe J."/>
        </authorList>
    </citation>
    <scope>NUCLEOTIDE SEQUENCE</scope>
    <source>
        <strain evidence="2">Duluth1</strain>
        <tissue evidence="2">Whole animal</tissue>
    </source>
</reference>
<proteinExistence type="predicted"/>
<dbReference type="Pfam" id="PF01846">
    <property type="entry name" value="FF"/>
    <property type="match status" value="1"/>
</dbReference>
<dbReference type="InterPro" id="IPR036517">
    <property type="entry name" value="FF_domain_sf"/>
</dbReference>
<dbReference type="Gene3D" id="1.10.10.440">
    <property type="entry name" value="FF domain"/>
    <property type="match status" value="1"/>
</dbReference>
<keyword evidence="3" id="KW-1185">Reference proteome</keyword>
<dbReference type="EMBL" id="JAIWYP010000009">
    <property type="protein sequence ID" value="KAH3769822.1"/>
    <property type="molecule type" value="Genomic_DNA"/>
</dbReference>
<evidence type="ECO:0000313" key="3">
    <source>
        <dbReference type="Proteomes" id="UP000828390"/>
    </source>
</evidence>